<accession>A0AAD9X7W1</accession>
<dbReference type="EMBL" id="JANJYI010000004">
    <property type="protein sequence ID" value="KAK2654348.1"/>
    <property type="molecule type" value="Genomic_DNA"/>
</dbReference>
<gene>
    <name evidence="2" type="ORF">Ddye_014204</name>
</gene>
<feature type="region of interest" description="Disordered" evidence="1">
    <location>
        <begin position="26"/>
        <end position="78"/>
    </location>
</feature>
<comment type="caution">
    <text evidence="2">The sequence shown here is derived from an EMBL/GenBank/DDBJ whole genome shotgun (WGS) entry which is preliminary data.</text>
</comment>
<proteinExistence type="predicted"/>
<dbReference type="AntiFam" id="ANF00039">
    <property type="entry name" value="Antisense to SRP RNA"/>
</dbReference>
<protein>
    <submittedName>
        <fullName evidence="2">Uncharacterized protein</fullName>
    </submittedName>
</protein>
<evidence type="ECO:0000256" key="1">
    <source>
        <dbReference type="SAM" id="MobiDB-lite"/>
    </source>
</evidence>
<reference evidence="2" key="1">
    <citation type="journal article" date="2023" name="Plant J.">
        <title>Genome sequences and population genomics provide insights into the demographic history, inbreeding, and mutation load of two 'living fossil' tree species of Dipteronia.</title>
        <authorList>
            <person name="Feng Y."/>
            <person name="Comes H.P."/>
            <person name="Chen J."/>
            <person name="Zhu S."/>
            <person name="Lu R."/>
            <person name="Zhang X."/>
            <person name="Li P."/>
            <person name="Qiu J."/>
            <person name="Olsen K.M."/>
            <person name="Qiu Y."/>
        </authorList>
    </citation>
    <scope>NUCLEOTIDE SEQUENCE</scope>
    <source>
        <strain evidence="2">KIB01</strain>
    </source>
</reference>
<name>A0AAD9X7W1_9ROSI</name>
<dbReference type="AlphaFoldDB" id="A0AAD9X7W1"/>
<evidence type="ECO:0000313" key="2">
    <source>
        <dbReference type="EMBL" id="KAK2654348.1"/>
    </source>
</evidence>
<organism evidence="2 3">
    <name type="scientific">Dipteronia dyeriana</name>
    <dbReference type="NCBI Taxonomy" id="168575"/>
    <lineage>
        <taxon>Eukaryota</taxon>
        <taxon>Viridiplantae</taxon>
        <taxon>Streptophyta</taxon>
        <taxon>Embryophyta</taxon>
        <taxon>Tracheophyta</taxon>
        <taxon>Spermatophyta</taxon>
        <taxon>Magnoliopsida</taxon>
        <taxon>eudicotyledons</taxon>
        <taxon>Gunneridae</taxon>
        <taxon>Pentapetalae</taxon>
        <taxon>rosids</taxon>
        <taxon>malvids</taxon>
        <taxon>Sapindales</taxon>
        <taxon>Sapindaceae</taxon>
        <taxon>Hippocastanoideae</taxon>
        <taxon>Acereae</taxon>
        <taxon>Dipteronia</taxon>
    </lineage>
</organism>
<keyword evidence="3" id="KW-1185">Reference proteome</keyword>
<evidence type="ECO:0000313" key="3">
    <source>
        <dbReference type="Proteomes" id="UP001280121"/>
    </source>
</evidence>
<dbReference type="Proteomes" id="UP001280121">
    <property type="component" value="Unassembled WGS sequence"/>
</dbReference>
<sequence length="78" mass="8487">MVQLASNPLGHIGPKWHRPVILPLPRAGGGRCSVKPASRGTLHFRNRRPQTFEGDPRPSSQLGTGRPVNSHYGPNPMS</sequence>